<evidence type="ECO:0000313" key="3">
    <source>
        <dbReference type="Proteomes" id="UP000753376"/>
    </source>
</evidence>
<sequence length="154" mass="16932">MEFPEELRKIINTEERGKIMSDAIVRLNPSTLPIAGEMGYSQISIVEPGRMAFISGQVAWQPSGEPVPDDLVEQMKLVSINARSALNAVHAKPEHVVLARVYVTHLTSERLEELMPAFLETFDGAQPCVTGIGVQALAAPELQVEMELIVRIPD</sequence>
<name>A0ABS6A952_9GAMM</name>
<dbReference type="RefSeq" id="WP_216008123.1">
    <property type="nucleotide sequence ID" value="NZ_JAHKPV010000017.1"/>
</dbReference>
<reference evidence="2 3" key="1">
    <citation type="submission" date="2021-05" db="EMBL/GenBank/DDBJ databases">
        <title>Draft genomes of bacteria isolated from model marine particles.</title>
        <authorList>
            <person name="Datta M.S."/>
            <person name="Schwartzman J.A."/>
            <person name="Enke T.N."/>
            <person name="Saavedra J."/>
            <person name="Cermak N."/>
            <person name="Cordero O.X."/>
        </authorList>
    </citation>
    <scope>NUCLEOTIDE SEQUENCE [LARGE SCALE GENOMIC DNA]</scope>
    <source>
        <strain evidence="2 3">D2M19</strain>
    </source>
</reference>
<evidence type="ECO:0000313" key="2">
    <source>
        <dbReference type="EMBL" id="MBU2874284.1"/>
    </source>
</evidence>
<comment type="similarity">
    <text evidence="1">Belongs to the RutC family.</text>
</comment>
<dbReference type="PANTHER" id="PTHR11803:SF58">
    <property type="entry name" value="PROTEIN HMF1-RELATED"/>
    <property type="match status" value="1"/>
</dbReference>
<dbReference type="Pfam" id="PF01042">
    <property type="entry name" value="Ribonuc_L-PSP"/>
    <property type="match status" value="1"/>
</dbReference>
<organism evidence="2 3">
    <name type="scientific">Marinobacter salexigens</name>
    <dbReference type="NCBI Taxonomy" id="1925763"/>
    <lineage>
        <taxon>Bacteria</taxon>
        <taxon>Pseudomonadati</taxon>
        <taxon>Pseudomonadota</taxon>
        <taxon>Gammaproteobacteria</taxon>
        <taxon>Pseudomonadales</taxon>
        <taxon>Marinobacteraceae</taxon>
        <taxon>Marinobacter</taxon>
    </lineage>
</organism>
<protein>
    <submittedName>
        <fullName evidence="2">RidA family protein</fullName>
    </submittedName>
</protein>
<dbReference type="Proteomes" id="UP000753376">
    <property type="component" value="Unassembled WGS sequence"/>
</dbReference>
<accession>A0ABS6A952</accession>
<keyword evidence="3" id="KW-1185">Reference proteome</keyword>
<dbReference type="CDD" id="cd00448">
    <property type="entry name" value="YjgF_YER057c_UK114_family"/>
    <property type="match status" value="1"/>
</dbReference>
<evidence type="ECO:0000256" key="1">
    <source>
        <dbReference type="ARBA" id="ARBA00010552"/>
    </source>
</evidence>
<dbReference type="InterPro" id="IPR006175">
    <property type="entry name" value="YjgF/YER057c/UK114"/>
</dbReference>
<proteinExistence type="inferred from homology"/>
<gene>
    <name evidence="2" type="ORF">KO508_09720</name>
</gene>
<dbReference type="EMBL" id="JAHKPV010000017">
    <property type="protein sequence ID" value="MBU2874284.1"/>
    <property type="molecule type" value="Genomic_DNA"/>
</dbReference>
<dbReference type="PANTHER" id="PTHR11803">
    <property type="entry name" value="2-IMINOBUTANOATE/2-IMINOPROPANOATE DEAMINASE RIDA"/>
    <property type="match status" value="1"/>
</dbReference>
<comment type="caution">
    <text evidence="2">The sequence shown here is derived from an EMBL/GenBank/DDBJ whole genome shotgun (WGS) entry which is preliminary data.</text>
</comment>